<dbReference type="Proteomes" id="UP000659047">
    <property type="component" value="Unassembled WGS sequence"/>
</dbReference>
<dbReference type="GO" id="GO:0016740">
    <property type="term" value="F:transferase activity"/>
    <property type="evidence" value="ECO:0007669"/>
    <property type="project" value="UniProtKB-KW"/>
</dbReference>
<evidence type="ECO:0000313" key="5">
    <source>
        <dbReference type="Proteomes" id="UP000659047"/>
    </source>
</evidence>
<organism evidence="4 5">
    <name type="scientific">Tenebrionibacter intestinalis</name>
    <dbReference type="NCBI Taxonomy" id="2799638"/>
    <lineage>
        <taxon>Bacteria</taxon>
        <taxon>Pseudomonadati</taxon>
        <taxon>Pseudomonadota</taxon>
        <taxon>Gammaproteobacteria</taxon>
        <taxon>Enterobacterales</taxon>
        <taxon>Enterobacteriaceae</taxon>
        <taxon>Tenebrionibacter/Tenebrionicola group</taxon>
        <taxon>Tenebrionibacter</taxon>
    </lineage>
</organism>
<sequence length="95" mass="10305">MLFTLGHSPYHCDLNMLLRAVSPGDDLLLLQDGVIAALEGSAALELLLNAPISVCALQDDINARGLAAQISSRIRQVGYNEFVRLAVKHRGHVAW</sequence>
<dbReference type="Gene3D" id="3.40.1260.10">
    <property type="entry name" value="DsrEFH-like"/>
    <property type="match status" value="1"/>
</dbReference>
<comment type="similarity">
    <text evidence="3">Belongs to the DsrH/TusB family.</text>
</comment>
<dbReference type="Pfam" id="PF04077">
    <property type="entry name" value="DsrH"/>
    <property type="match status" value="1"/>
</dbReference>
<dbReference type="NCBIfam" id="TIGR03011">
    <property type="entry name" value="sulf_tusB_dsrH"/>
    <property type="match status" value="1"/>
</dbReference>
<dbReference type="HAMAP" id="MF_01564">
    <property type="entry name" value="Thiourid_synth_B"/>
    <property type="match status" value="1"/>
</dbReference>
<dbReference type="RefSeq" id="WP_238715315.1">
    <property type="nucleotide sequence ID" value="NZ_JAEPBH010000074.1"/>
</dbReference>
<comment type="function">
    <text evidence="3">Part of a sulfur-relay system required for 2-thiolation of 5-methylaminomethyl-2-thiouridine (mnm(5)s(2)U) at tRNA wobble positions.</text>
</comment>
<comment type="caution">
    <text evidence="4">The sequence shown here is derived from an EMBL/GenBank/DDBJ whole genome shotgun (WGS) entry which is preliminary data.</text>
</comment>
<gene>
    <name evidence="3 4" type="primary">tusB</name>
    <name evidence="4" type="ORF">JJB97_17180</name>
</gene>
<dbReference type="EMBL" id="JAEPBH010000074">
    <property type="protein sequence ID" value="MBK4717020.1"/>
    <property type="molecule type" value="Genomic_DNA"/>
</dbReference>
<comment type="subcellular location">
    <subcellularLocation>
        <location evidence="3">Cytoplasm</location>
    </subcellularLocation>
</comment>
<protein>
    <recommendedName>
        <fullName evidence="3">Protein TusB</fullName>
    </recommendedName>
    <alternativeName>
        <fullName evidence="3">tRNA 2-thiouridine synthesizing protein B</fullName>
    </alternativeName>
</protein>
<evidence type="ECO:0000256" key="3">
    <source>
        <dbReference type="HAMAP-Rule" id="MF_01564"/>
    </source>
</evidence>
<keyword evidence="2 3" id="KW-0819">tRNA processing</keyword>
<name>A0A8K0V8J5_9ENTR</name>
<keyword evidence="1 3" id="KW-0963">Cytoplasm</keyword>
<dbReference type="InterPro" id="IPR027396">
    <property type="entry name" value="DsrEFH-like"/>
</dbReference>
<keyword evidence="5" id="KW-1185">Reference proteome</keyword>
<proteinExistence type="inferred from homology"/>
<keyword evidence="4" id="KW-0808">Transferase</keyword>
<reference evidence="4" key="1">
    <citation type="submission" date="2021-01" db="EMBL/GenBank/DDBJ databases">
        <title>Intestinitalea alba gen. nov., sp. nov., a novel genus of the family Enterobacteriaceae, isolated from the gut of the plastic-eating mealworm Tenebrio molitor L.</title>
        <authorList>
            <person name="Yang Y."/>
        </authorList>
    </citation>
    <scope>NUCLEOTIDE SEQUENCE</scope>
    <source>
        <strain evidence="4">BIT-L3</strain>
    </source>
</reference>
<evidence type="ECO:0000256" key="2">
    <source>
        <dbReference type="ARBA" id="ARBA00022694"/>
    </source>
</evidence>
<dbReference type="PANTHER" id="PTHR37526:SF1">
    <property type="entry name" value="PROTEIN TUSB"/>
    <property type="match status" value="1"/>
</dbReference>
<dbReference type="InterPro" id="IPR007215">
    <property type="entry name" value="Sulphur_relay_TusB/DsrH"/>
</dbReference>
<dbReference type="InterPro" id="IPR023526">
    <property type="entry name" value="Sulphur_relay_TusB"/>
</dbReference>
<evidence type="ECO:0000313" key="4">
    <source>
        <dbReference type="EMBL" id="MBK4717020.1"/>
    </source>
</evidence>
<comment type="subunit">
    <text evidence="3">Heterohexamer, formed by a dimer of trimers. The hexameric TusBCD complex contains 2 copies each of TusB, TusC and TusD. The TusBCD complex interacts with TusE.</text>
</comment>
<evidence type="ECO:0000256" key="1">
    <source>
        <dbReference type="ARBA" id="ARBA00022490"/>
    </source>
</evidence>
<dbReference type="GO" id="GO:1990228">
    <property type="term" value="C:sulfurtransferase complex"/>
    <property type="evidence" value="ECO:0007669"/>
    <property type="project" value="TreeGrafter"/>
</dbReference>
<dbReference type="NCBIfam" id="NF010035">
    <property type="entry name" value="PRK13510.1"/>
    <property type="match status" value="1"/>
</dbReference>
<dbReference type="PANTHER" id="PTHR37526">
    <property type="entry name" value="PROTEIN TUSB"/>
    <property type="match status" value="1"/>
</dbReference>
<dbReference type="GO" id="GO:0002143">
    <property type="term" value="P:tRNA wobble position uridine thiolation"/>
    <property type="evidence" value="ECO:0007669"/>
    <property type="project" value="InterPro"/>
</dbReference>
<dbReference type="SUPFAM" id="SSF75169">
    <property type="entry name" value="DsrEFH-like"/>
    <property type="match status" value="1"/>
</dbReference>
<accession>A0A8K0V8J5</accession>
<dbReference type="AlphaFoldDB" id="A0A8K0V8J5"/>